<evidence type="ECO:0000313" key="6">
    <source>
        <dbReference type="Ensembl" id="ENSEASP00005001653.1"/>
    </source>
</evidence>
<keyword evidence="3" id="KW-0648">Protein biosynthesis</keyword>
<evidence type="ECO:0008006" key="7">
    <source>
        <dbReference type="Google" id="ProtNLM"/>
    </source>
</evidence>
<organism evidence="6">
    <name type="scientific">Equus asinus asinus</name>
    <dbReference type="NCBI Taxonomy" id="83772"/>
    <lineage>
        <taxon>Eukaryota</taxon>
        <taxon>Metazoa</taxon>
        <taxon>Chordata</taxon>
        <taxon>Craniata</taxon>
        <taxon>Vertebrata</taxon>
        <taxon>Euteleostomi</taxon>
        <taxon>Mammalia</taxon>
        <taxon>Eutheria</taxon>
        <taxon>Laurasiatheria</taxon>
        <taxon>Perissodactyla</taxon>
        <taxon>Equidae</taxon>
        <taxon>Equus</taxon>
    </lineage>
</organism>
<dbReference type="PANTHER" id="PTHR21681:SF0">
    <property type="entry name" value="EUKARYOTIC TRANSLATION INITIATION FACTOR 3 SUBUNIT J"/>
    <property type="match status" value="1"/>
</dbReference>
<accession>A0A8C4L2E9</accession>
<proteinExistence type="predicted"/>
<dbReference type="GO" id="GO:0003743">
    <property type="term" value="F:translation initiation factor activity"/>
    <property type="evidence" value="ECO:0007669"/>
    <property type="project" value="UniProtKB-KW"/>
</dbReference>
<dbReference type="OMA" id="YEKSLYC"/>
<dbReference type="Pfam" id="PF08597">
    <property type="entry name" value="eIF3_subunit"/>
    <property type="match status" value="1"/>
</dbReference>
<dbReference type="Ensembl" id="ENSEAST00005001846.1">
    <property type="protein sequence ID" value="ENSEASP00005001653.1"/>
    <property type="gene ID" value="ENSEASG00005001331.1"/>
</dbReference>
<dbReference type="Gene3D" id="1.10.246.60">
    <property type="entry name" value="Eukaryotic translation initiation factor 3 like domains"/>
    <property type="match status" value="1"/>
</dbReference>
<evidence type="ECO:0000256" key="1">
    <source>
        <dbReference type="ARBA" id="ARBA00022490"/>
    </source>
</evidence>
<reference evidence="6" key="1">
    <citation type="submission" date="2023-03" db="UniProtKB">
        <authorList>
            <consortium name="Ensembl"/>
        </authorList>
    </citation>
    <scope>IDENTIFICATION</scope>
</reference>
<keyword evidence="2" id="KW-0396">Initiation factor</keyword>
<evidence type="ECO:0000256" key="5">
    <source>
        <dbReference type="ARBA" id="ARBA00065260"/>
    </source>
</evidence>
<dbReference type="GO" id="GO:0005852">
    <property type="term" value="C:eukaryotic translation initiation factor 3 complex"/>
    <property type="evidence" value="ECO:0007669"/>
    <property type="project" value="InterPro"/>
</dbReference>
<evidence type="ECO:0000256" key="4">
    <source>
        <dbReference type="ARBA" id="ARBA00023054"/>
    </source>
</evidence>
<dbReference type="PANTHER" id="PTHR21681">
    <property type="entry name" value="EUKARYOTIC TRANSLATION INITIATION FACTOR 3 SUBUNIT J"/>
    <property type="match status" value="1"/>
</dbReference>
<dbReference type="FunFam" id="1.10.246.60:FF:000001">
    <property type="entry name" value="Eukaryotic translation initiation factor 3 subunit J"/>
    <property type="match status" value="1"/>
</dbReference>
<sequence>MNPSSRDGFTEFRKLLKDKITQYEKSLYCASFLEALIRDVCISLVIDDLKKMTNSLTVVRSEKRKQSKAREKIDVIPGGALEATLKDDLADYGGHGGGYIQD</sequence>
<keyword evidence="4" id="KW-0175">Coiled coil</keyword>
<protein>
    <recommendedName>
        <fullName evidence="7">Eukaryotic translation initiation factor 3 30 kDa subunit</fullName>
    </recommendedName>
</protein>
<name>A0A8C4L2E9_EQUAS</name>
<dbReference type="InterPro" id="IPR013906">
    <property type="entry name" value="eIF3j"/>
</dbReference>
<keyword evidence="1" id="KW-0963">Cytoplasm</keyword>
<dbReference type="InterPro" id="IPR023194">
    <property type="entry name" value="eIF3-like_dom_sf"/>
</dbReference>
<dbReference type="AlphaFoldDB" id="A0A8C4L2E9"/>
<evidence type="ECO:0000256" key="2">
    <source>
        <dbReference type="ARBA" id="ARBA00022540"/>
    </source>
</evidence>
<comment type="subunit">
    <text evidence="5">Component of the eukaryotic translation initiation factor 3 (eIF-3) complex, which is composed of 13 subunits: EIF3A, EIF3B, EIF3C, EIF3D, EIF3E, EIF3F, EIF3G, EIF3H, EIF3I, EIF3J, EIF3K, EIF3L and EIF3M. The eIF-3 complex appears to include 3 stable modules: module A is composed of EIF3A, EIF3B, EIF3G and EIF3I; module B is composed of EIF3F, EIF3H, and EIF3M; and module C is composed of EIF3C, EIF3D, EIF3E, EIF3K and EIF3L. EIF3C of module C binds EIF3B of module A and EIF3H of module B, thereby linking the three modules. EIF3J is a labile subunit that binds to the eIF-3 complex via EIF3B. The eIF-3 complex interacts with RPS6KB1 under conditions of nutrient depletion. Mitogenic stimulation leads to binding and activation of a complex composed of MTOR and RPTOR, leading to phosphorylation and release of RPS6KB1 and binding of EIF4B to eIF-3.</text>
</comment>
<evidence type="ECO:0000256" key="3">
    <source>
        <dbReference type="ARBA" id="ARBA00022917"/>
    </source>
</evidence>